<organism evidence="1 2">
    <name type="scientific">Halobacillus salinarum</name>
    <dbReference type="NCBI Taxonomy" id="2932257"/>
    <lineage>
        <taxon>Bacteria</taxon>
        <taxon>Bacillati</taxon>
        <taxon>Bacillota</taxon>
        <taxon>Bacilli</taxon>
        <taxon>Bacillales</taxon>
        <taxon>Bacillaceae</taxon>
        <taxon>Halobacillus</taxon>
    </lineage>
</organism>
<sequence>MYPTCDGLAKILQCQINRTVALLLGSGDIQNLVVKKVENGVVSGKDLNNPQAVYFVAIDKIERIITYPN</sequence>
<proteinExistence type="predicted"/>
<dbReference type="EMBL" id="CP095073">
    <property type="protein sequence ID" value="UOQ45776.1"/>
    <property type="molecule type" value="Genomic_DNA"/>
</dbReference>
<evidence type="ECO:0000313" key="1">
    <source>
        <dbReference type="EMBL" id="UOQ45776.1"/>
    </source>
</evidence>
<dbReference type="RefSeq" id="WP_244712630.1">
    <property type="nucleotide sequence ID" value="NZ_CP095073.1"/>
</dbReference>
<protein>
    <submittedName>
        <fullName evidence="1">Uncharacterized protein</fullName>
    </submittedName>
</protein>
<accession>A0ABY4EUG0</accession>
<gene>
    <name evidence="1" type="ORF">MUN89_07555</name>
</gene>
<dbReference type="Proteomes" id="UP000831787">
    <property type="component" value="Chromosome"/>
</dbReference>
<reference evidence="1 2" key="1">
    <citation type="submission" date="2022-04" db="EMBL/GenBank/DDBJ databases">
        <title>Halobacillus sp. isolated from saltern.</title>
        <authorList>
            <person name="Won M."/>
            <person name="Lee C.-M."/>
            <person name="Woen H.-Y."/>
            <person name="Kwon S.-W."/>
        </authorList>
    </citation>
    <scope>NUCLEOTIDE SEQUENCE [LARGE SCALE GENOMIC DNA]</scope>
    <source>
        <strain evidence="1 2">SSBR10-3</strain>
    </source>
</reference>
<keyword evidence="2" id="KW-1185">Reference proteome</keyword>
<evidence type="ECO:0000313" key="2">
    <source>
        <dbReference type="Proteomes" id="UP000831787"/>
    </source>
</evidence>
<name>A0ABY4EUG0_9BACI</name>